<comment type="caution">
    <text evidence="1">The sequence shown here is derived from an EMBL/GenBank/DDBJ whole genome shotgun (WGS) entry which is preliminary data.</text>
</comment>
<name>A0ABX3Z6K4_9LACO</name>
<dbReference type="EMBL" id="NFLS01000038">
    <property type="protein sequence ID" value="OUQ54689.1"/>
    <property type="molecule type" value="Genomic_DNA"/>
</dbReference>
<gene>
    <name evidence="1" type="ORF">B5E59_09410</name>
</gene>
<accession>A0ABX3Z6K4</accession>
<dbReference type="RefSeq" id="WP_087176847.1">
    <property type="nucleotide sequence ID" value="NZ_CAYKUI010000023.1"/>
</dbReference>
<organism evidence="1 2">
    <name type="scientific">Lactobacillus gallinarum</name>
    <dbReference type="NCBI Taxonomy" id="52242"/>
    <lineage>
        <taxon>Bacteria</taxon>
        <taxon>Bacillati</taxon>
        <taxon>Bacillota</taxon>
        <taxon>Bacilli</taxon>
        <taxon>Lactobacillales</taxon>
        <taxon>Lactobacillaceae</taxon>
        <taxon>Lactobacillus</taxon>
    </lineage>
</organism>
<evidence type="ECO:0000313" key="2">
    <source>
        <dbReference type="Proteomes" id="UP000196293"/>
    </source>
</evidence>
<keyword evidence="2" id="KW-1185">Reference proteome</keyword>
<reference evidence="2" key="1">
    <citation type="submission" date="2017-04" db="EMBL/GenBank/DDBJ databases">
        <title>Function of individual gut microbiota members based on whole genome sequencing of pure cultures obtained from chicken caecum.</title>
        <authorList>
            <person name="Medvecky M."/>
            <person name="Cejkova D."/>
            <person name="Polansky O."/>
            <person name="Karasova D."/>
            <person name="Kubasova T."/>
            <person name="Cizek A."/>
            <person name="Rychlik I."/>
        </authorList>
    </citation>
    <scope>NUCLEOTIDE SEQUENCE [LARGE SCALE GENOMIC DNA]</scope>
    <source>
        <strain evidence="2">An115</strain>
    </source>
</reference>
<sequence>MELKNFEDYSNYVSISEVIKIFDKKYKLFENNNNSGIVSKYNANLKDSLKKKITVTIKEQKNGIDYVKQTNDKRQYLISYQSVPTLMRLLENYVIDRSITMNDQALKKRDDAIQSRQLSNISKNRMDRSLIVTKIQNKMRSIDFDQLDNEAAEVADKMAYDWLPKITETDLQKYEQINSDFEKQLIQSLQLTKLEITFQNGLQHRYTEFDQAGYIKDYCLRELHTVQIRGKRIIYRGYSKYDLKLQNPLYWYCG</sequence>
<evidence type="ECO:0000313" key="1">
    <source>
        <dbReference type="EMBL" id="OUQ54689.1"/>
    </source>
</evidence>
<dbReference type="Proteomes" id="UP000196293">
    <property type="component" value="Unassembled WGS sequence"/>
</dbReference>
<evidence type="ECO:0008006" key="3">
    <source>
        <dbReference type="Google" id="ProtNLM"/>
    </source>
</evidence>
<proteinExistence type="predicted"/>
<protein>
    <recommendedName>
        <fullName evidence="3">Antirepressor</fullName>
    </recommendedName>
</protein>